<protein>
    <submittedName>
        <fullName evidence="1">Uncharacterized protein</fullName>
    </submittedName>
</protein>
<accession>A0ABC8LKX2</accession>
<dbReference type="Proteomes" id="UP001642260">
    <property type="component" value="Unassembled WGS sequence"/>
</dbReference>
<evidence type="ECO:0000313" key="2">
    <source>
        <dbReference type="Proteomes" id="UP001642260"/>
    </source>
</evidence>
<organism evidence="1 2">
    <name type="scientific">Eruca vesicaria subsp. sativa</name>
    <name type="common">Garden rocket</name>
    <name type="synonym">Eruca sativa</name>
    <dbReference type="NCBI Taxonomy" id="29727"/>
    <lineage>
        <taxon>Eukaryota</taxon>
        <taxon>Viridiplantae</taxon>
        <taxon>Streptophyta</taxon>
        <taxon>Embryophyta</taxon>
        <taxon>Tracheophyta</taxon>
        <taxon>Spermatophyta</taxon>
        <taxon>Magnoliopsida</taxon>
        <taxon>eudicotyledons</taxon>
        <taxon>Gunneridae</taxon>
        <taxon>Pentapetalae</taxon>
        <taxon>rosids</taxon>
        <taxon>malvids</taxon>
        <taxon>Brassicales</taxon>
        <taxon>Brassicaceae</taxon>
        <taxon>Brassiceae</taxon>
        <taxon>Eruca</taxon>
    </lineage>
</organism>
<comment type="caution">
    <text evidence="1">The sequence shown here is derived from an EMBL/GenBank/DDBJ whole genome shotgun (WGS) entry which is preliminary data.</text>
</comment>
<dbReference type="AlphaFoldDB" id="A0ABC8LKX2"/>
<proteinExistence type="predicted"/>
<name>A0ABC8LKX2_ERUVS</name>
<evidence type="ECO:0000313" key="1">
    <source>
        <dbReference type="EMBL" id="CAH8384206.1"/>
    </source>
</evidence>
<keyword evidence="2" id="KW-1185">Reference proteome</keyword>
<gene>
    <name evidence="1" type="ORF">ERUC_LOCUS36689</name>
</gene>
<dbReference type="EMBL" id="CAKOAT010608487">
    <property type="protein sequence ID" value="CAH8384206.1"/>
    <property type="molecule type" value="Genomic_DNA"/>
</dbReference>
<sequence>MTQQNPIPSVMPIRRSTTAKKLKRAGEFTIADVRMCLSATSNWEKKEKKYVFKNARLRELTKNPYGTIRRYQEIMKNCLKHNNGDAHYVEGIKQYFDFNNP</sequence>
<reference evidence="1 2" key="1">
    <citation type="submission" date="2022-03" db="EMBL/GenBank/DDBJ databases">
        <authorList>
            <person name="Macdonald S."/>
            <person name="Ahmed S."/>
            <person name="Newling K."/>
        </authorList>
    </citation>
    <scope>NUCLEOTIDE SEQUENCE [LARGE SCALE GENOMIC DNA]</scope>
</reference>